<dbReference type="PROSITE" id="PS51186">
    <property type="entry name" value="GNAT"/>
    <property type="match status" value="1"/>
</dbReference>
<dbReference type="Proteomes" id="UP000228952">
    <property type="component" value="Unassembled WGS sequence"/>
</dbReference>
<name>A0A2M7W221_9BACT</name>
<dbReference type="InterPro" id="IPR016181">
    <property type="entry name" value="Acyl_CoA_acyltransferase"/>
</dbReference>
<protein>
    <recommendedName>
        <fullName evidence="1">N-acetyltransferase domain-containing protein</fullName>
    </recommendedName>
</protein>
<evidence type="ECO:0000259" key="1">
    <source>
        <dbReference type="PROSITE" id="PS51186"/>
    </source>
</evidence>
<dbReference type="EMBL" id="PFQB01000054">
    <property type="protein sequence ID" value="PJA14331.1"/>
    <property type="molecule type" value="Genomic_DNA"/>
</dbReference>
<comment type="caution">
    <text evidence="2">The sequence shown here is derived from an EMBL/GenBank/DDBJ whole genome shotgun (WGS) entry which is preliminary data.</text>
</comment>
<dbReference type="Gene3D" id="3.40.630.30">
    <property type="match status" value="1"/>
</dbReference>
<dbReference type="CDD" id="cd04301">
    <property type="entry name" value="NAT_SF"/>
    <property type="match status" value="1"/>
</dbReference>
<dbReference type="Pfam" id="PF00583">
    <property type="entry name" value="Acetyltransf_1"/>
    <property type="match status" value="1"/>
</dbReference>
<evidence type="ECO:0000313" key="2">
    <source>
        <dbReference type="EMBL" id="PJA14331.1"/>
    </source>
</evidence>
<evidence type="ECO:0000313" key="3">
    <source>
        <dbReference type="Proteomes" id="UP000228952"/>
    </source>
</evidence>
<sequence>MTRSVKLEKISSLNHELAAKVFQEAFNYVGQNWSETESIKYVERIAKYACSYVAILEGAAVGIIAADIKDDHLFVDAIGVSPKHMKEGIATLLWNQAKSFAKQSNISIIKMIADPKSLAYSWYKKLGFSETGWVELLLEIGKE</sequence>
<reference evidence="3" key="1">
    <citation type="submission" date="2017-09" db="EMBL/GenBank/DDBJ databases">
        <title>Depth-based differentiation of microbial function through sediment-hosted aquifers and enrichment of novel symbionts in the deep terrestrial subsurface.</title>
        <authorList>
            <person name="Probst A.J."/>
            <person name="Ladd B."/>
            <person name="Jarett J.K."/>
            <person name="Geller-Mcgrath D.E."/>
            <person name="Sieber C.M.K."/>
            <person name="Emerson J.B."/>
            <person name="Anantharaman K."/>
            <person name="Thomas B.C."/>
            <person name="Malmstrom R."/>
            <person name="Stieglmeier M."/>
            <person name="Klingl A."/>
            <person name="Woyke T."/>
            <person name="Ryan C.M."/>
            <person name="Banfield J.F."/>
        </authorList>
    </citation>
    <scope>NUCLEOTIDE SEQUENCE [LARGE SCALE GENOMIC DNA]</scope>
</reference>
<dbReference type="AlphaFoldDB" id="A0A2M7W221"/>
<dbReference type="SUPFAM" id="SSF55729">
    <property type="entry name" value="Acyl-CoA N-acyltransferases (Nat)"/>
    <property type="match status" value="1"/>
</dbReference>
<dbReference type="InterPro" id="IPR000182">
    <property type="entry name" value="GNAT_dom"/>
</dbReference>
<accession>A0A2M7W221</accession>
<gene>
    <name evidence="2" type="ORF">COX64_02195</name>
</gene>
<dbReference type="GO" id="GO:0016747">
    <property type="term" value="F:acyltransferase activity, transferring groups other than amino-acyl groups"/>
    <property type="evidence" value="ECO:0007669"/>
    <property type="project" value="InterPro"/>
</dbReference>
<feature type="domain" description="N-acetyltransferase" evidence="1">
    <location>
        <begin position="5"/>
        <end position="143"/>
    </location>
</feature>
<proteinExistence type="predicted"/>
<organism evidence="2 3">
    <name type="scientific">Candidatus Dojkabacteria bacterium CG_4_10_14_0_2_um_filter_Dojkabacteria_WS6_41_15</name>
    <dbReference type="NCBI Taxonomy" id="2014249"/>
    <lineage>
        <taxon>Bacteria</taxon>
        <taxon>Candidatus Dojkabacteria</taxon>
    </lineage>
</organism>